<dbReference type="SUPFAM" id="SSF51713">
    <property type="entry name" value="tRNA-guanine transglycosylase"/>
    <property type="match status" value="2"/>
</dbReference>
<dbReference type="eggNOG" id="KOG3908">
    <property type="taxonomic scope" value="Eukaryota"/>
</dbReference>
<feature type="compositionally biased region" description="Basic and acidic residues" evidence="2">
    <location>
        <begin position="314"/>
        <end position="343"/>
    </location>
</feature>
<protein>
    <submittedName>
        <fullName evidence="4">Putative queuine tRNA-ribosyltransferase</fullName>
    </submittedName>
    <submittedName>
        <fullName evidence="5">Queuine tRNA-ribosyltransferase, putative</fullName>
    </submittedName>
</protein>
<dbReference type="EMBL" id="FR823392">
    <property type="protein sequence ID" value="CBZ55440.1"/>
    <property type="molecule type" value="Genomic_DNA"/>
</dbReference>
<evidence type="ECO:0000256" key="1">
    <source>
        <dbReference type="ARBA" id="ARBA00022833"/>
    </source>
</evidence>
<feature type="compositionally biased region" description="Gly residues" evidence="2">
    <location>
        <begin position="654"/>
        <end position="664"/>
    </location>
</feature>
<feature type="region of interest" description="Disordered" evidence="2">
    <location>
        <begin position="100"/>
        <end position="137"/>
    </location>
</feature>
<dbReference type="Pfam" id="PF01702">
    <property type="entry name" value="TGT"/>
    <property type="match status" value="3"/>
</dbReference>
<feature type="domain" description="tRNA-guanine(15) transglycosylase-like" evidence="3">
    <location>
        <begin position="354"/>
        <end position="604"/>
    </location>
</feature>
<name>F0VNZ4_NEOCL</name>
<sequence>MTLASASPSLPSCSASDCGLGAAVDLAEPPALSKAREALQAALRFSLLHVDGRARCSIVHLPHGDVRTPIFMPVGTYGTLKGLNSRLLHILHDETLHAERKAEERQCGSGTPARGDAGDAARAADPAQEASDQTRLRADLEGPESGATRMPVASCLSSAFPSSPLSGSSRSSYATHERLRTPPSGHSFPPVFSSHSFSPLASTPQKGEQEGLSGDFASEGVESRLGNGEEGDSTSLASPARRPPASFSPIILGNTFHLYRHLGLERMEAAGGLHDFMGWGGNLLTDSGGFQMVSLLKIIAVREEGVAFAASSLDTKREGKRQQRKRFAADTEREQETEEKAEKEEEGGEDTGGGLLLLTPEKSIHMQNAMGSDIIMQLDDVVSSTTPDPARVEDAMQRSLRWLDRCIAAHRRPRDQALFGIVQGGLDPRTREVSLREIQKRPLPGFAIGGLSGGEAKDDFWRMVELSTRPGKGLPANKPRYVMGVGYPLDIVVCVALGCDMFDCVYPCRTARFGTALVREQGGILRVKQKKYKLDLRSLDPTCGCYACRNYSRAFFHASFGKMPAVSQLLTVHNLFFMQTLCLDMQRAIAAGTFPAFVRSFLLQLFPPSSKPGAGQGRREESAEGGDREEGKAREERTDERTDASGPASVAAGDGRGATEGGVAGEHEKPEGKALEEKKNKRQRRLKAEAKRKERESSGAAQDTCAETHENGEPAANLSSACPPIWVRDALRTAGIVIDDLYTFSEDERKN</sequence>
<dbReference type="NCBIfam" id="TIGR00449">
    <property type="entry name" value="tgt_general"/>
    <property type="match status" value="2"/>
</dbReference>
<evidence type="ECO:0000259" key="3">
    <source>
        <dbReference type="Pfam" id="PF01702"/>
    </source>
</evidence>
<gene>
    <name evidence="5" type="ORF">BN1204_058630</name>
    <name evidence="4" type="ORF">NCLIV_058630</name>
</gene>
<feature type="compositionally biased region" description="Low complexity" evidence="2">
    <location>
        <begin position="159"/>
        <end position="172"/>
    </location>
</feature>
<dbReference type="PANTHER" id="PTHR43530">
    <property type="entry name" value="QUEUINE TRNA-RIBOSYLTRANSFERASE CATALYTIC SUBUNIT 1"/>
    <property type="match status" value="1"/>
</dbReference>
<evidence type="ECO:0000313" key="5">
    <source>
        <dbReference type="EMBL" id="CEL70176.1"/>
    </source>
</evidence>
<dbReference type="PANTHER" id="PTHR43530:SF1">
    <property type="entry name" value="QUEUINE TRNA-RIBOSYLTRANSFERASE CATALYTIC SUBUNIT 1"/>
    <property type="match status" value="1"/>
</dbReference>
<feature type="domain" description="tRNA-guanine(15) transglycosylase-like" evidence="3">
    <location>
        <begin position="53"/>
        <end position="95"/>
    </location>
</feature>
<evidence type="ECO:0000256" key="2">
    <source>
        <dbReference type="SAM" id="MobiDB-lite"/>
    </source>
</evidence>
<dbReference type="GO" id="GO:0008479">
    <property type="term" value="F:tRNA-guanosine(34) queuine transglycosylase activity"/>
    <property type="evidence" value="ECO:0007669"/>
    <property type="project" value="TreeGrafter"/>
</dbReference>
<dbReference type="Proteomes" id="UP000007494">
    <property type="component" value="Chromosome XI"/>
</dbReference>
<feature type="compositionally biased region" description="Low complexity" evidence="2">
    <location>
        <begin position="112"/>
        <end position="127"/>
    </location>
</feature>
<feature type="domain" description="tRNA-guanine(15) transglycosylase-like" evidence="3">
    <location>
        <begin position="249"/>
        <end position="311"/>
    </location>
</feature>
<dbReference type="OrthoDB" id="10249838at2759"/>
<dbReference type="EMBL" id="LN714486">
    <property type="protein sequence ID" value="CEL70176.1"/>
    <property type="molecule type" value="Genomic_DNA"/>
</dbReference>
<accession>F0VNZ4</accession>
<keyword evidence="4" id="KW-0808">Transferase</keyword>
<dbReference type="RefSeq" id="XP_003885468.1">
    <property type="nucleotide sequence ID" value="XM_003885419.1"/>
</dbReference>
<feature type="compositionally biased region" description="Low complexity" evidence="2">
    <location>
        <begin position="235"/>
        <end position="244"/>
    </location>
</feature>
<feature type="compositionally biased region" description="Basic and acidic residues" evidence="2">
    <location>
        <begin position="686"/>
        <end position="697"/>
    </location>
</feature>
<feature type="region of interest" description="Disordered" evidence="2">
    <location>
        <begin position="159"/>
        <end position="244"/>
    </location>
</feature>
<dbReference type="GO" id="GO:0005829">
    <property type="term" value="C:cytosol"/>
    <property type="evidence" value="ECO:0007669"/>
    <property type="project" value="TreeGrafter"/>
</dbReference>
<dbReference type="VEuPathDB" id="ToxoDB:NCLIV_058630"/>
<dbReference type="InterPro" id="IPR036511">
    <property type="entry name" value="TGT-like_sf"/>
</dbReference>
<dbReference type="GeneID" id="13440853"/>
<feature type="compositionally biased region" description="Low complexity" evidence="2">
    <location>
        <begin position="182"/>
        <end position="199"/>
    </location>
</feature>
<dbReference type="OMA" id="IHMQNAM"/>
<reference evidence="6" key="3">
    <citation type="journal article" date="2012" name="PLoS Pathog.">
        <title>Comparative genomics of the apicomplexan parasites Toxoplasma gondii and Neospora caninum: Coccidia differing in host range and transmission strategy.</title>
        <authorList>
            <person name="Reid A.J."/>
            <person name="Vermont S.J."/>
            <person name="Cotton J.A."/>
            <person name="Harris D."/>
            <person name="Hill-Cawthorne G.A."/>
            <person name="Konen-Waisman S."/>
            <person name="Latham S.M."/>
            <person name="Mourier T."/>
            <person name="Norton R."/>
            <person name="Quail M.A."/>
            <person name="Sanders M."/>
            <person name="Shanmugam D."/>
            <person name="Sohal A."/>
            <person name="Wasmuth J.D."/>
            <person name="Brunk B."/>
            <person name="Grigg M.E."/>
            <person name="Howard J.C."/>
            <person name="Parkinson J."/>
            <person name="Roos D.S."/>
            <person name="Trees A.J."/>
            <person name="Berriman M."/>
            <person name="Pain A."/>
            <person name="Wastling J.M."/>
        </authorList>
    </citation>
    <scope>NUCLEOTIDE SEQUENCE [LARGE SCALE GENOMIC DNA]</scope>
    <source>
        <strain evidence="6">Liverpool</strain>
    </source>
</reference>
<evidence type="ECO:0000313" key="6">
    <source>
        <dbReference type="Proteomes" id="UP000007494"/>
    </source>
</evidence>
<keyword evidence="1" id="KW-0862">Zinc</keyword>
<proteinExistence type="predicted"/>
<dbReference type="InterPro" id="IPR002616">
    <property type="entry name" value="tRNA_ribo_trans-like"/>
</dbReference>
<dbReference type="InParanoid" id="F0VNZ4"/>
<feature type="compositionally biased region" description="Basic and acidic residues" evidence="2">
    <location>
        <begin position="665"/>
        <end position="679"/>
    </location>
</feature>
<reference evidence="4" key="1">
    <citation type="submission" date="2011-02" db="EMBL/GenBank/DDBJ databases">
        <authorList>
            <person name="Aslett M."/>
        </authorList>
    </citation>
    <scope>NUCLEOTIDE SEQUENCE</scope>
    <source>
        <strain evidence="4">Liverpool</strain>
    </source>
</reference>
<reference evidence="5" key="4">
    <citation type="journal article" date="2015" name="PLoS ONE">
        <title>Comprehensive Evaluation of Toxoplasma gondii VEG and Neospora caninum LIV Genomes with Tachyzoite Stage Transcriptome and Proteome Defines Novel Transcript Features.</title>
        <authorList>
            <person name="Ramaprasad A."/>
            <person name="Mourier T."/>
            <person name="Naeem R."/>
            <person name="Malas T.B."/>
            <person name="Moussa E."/>
            <person name="Panigrahi A."/>
            <person name="Vermont S.J."/>
            <person name="Otto T.D."/>
            <person name="Wastling J."/>
            <person name="Pain A."/>
        </authorList>
    </citation>
    <scope>NUCLEOTIDE SEQUENCE</scope>
    <source>
        <strain evidence="5">Liverpool</strain>
    </source>
</reference>
<dbReference type="Gene3D" id="3.20.20.105">
    <property type="entry name" value="Queuine tRNA-ribosyltransferase-like"/>
    <property type="match status" value="2"/>
</dbReference>
<feature type="region of interest" description="Disordered" evidence="2">
    <location>
        <begin position="314"/>
        <end position="354"/>
    </location>
</feature>
<feature type="compositionally biased region" description="Basic and acidic residues" evidence="2">
    <location>
        <begin position="617"/>
        <end position="643"/>
    </location>
</feature>
<dbReference type="AlphaFoldDB" id="F0VNZ4"/>
<reference evidence="4" key="2">
    <citation type="submission" date="2011-03" db="EMBL/GenBank/DDBJ databases">
        <title>Comparative genomics and transcriptomics of Neospora caninum and Toxoplasma gondii.</title>
        <authorList>
            <person name="Reid A.J."/>
            <person name="Sohal A."/>
            <person name="Harris D."/>
            <person name="Quail M."/>
            <person name="Sanders M."/>
            <person name="Berriman M."/>
            <person name="Wastling J.M."/>
            <person name="Pain A."/>
        </authorList>
    </citation>
    <scope>NUCLEOTIDE SEQUENCE</scope>
    <source>
        <strain evidence="4">Liverpool</strain>
    </source>
</reference>
<organism evidence="4 6">
    <name type="scientific">Neospora caninum (strain Liverpool)</name>
    <dbReference type="NCBI Taxonomy" id="572307"/>
    <lineage>
        <taxon>Eukaryota</taxon>
        <taxon>Sar</taxon>
        <taxon>Alveolata</taxon>
        <taxon>Apicomplexa</taxon>
        <taxon>Conoidasida</taxon>
        <taxon>Coccidia</taxon>
        <taxon>Eucoccidiorida</taxon>
        <taxon>Eimeriorina</taxon>
        <taxon>Sarcocystidae</taxon>
        <taxon>Neospora</taxon>
    </lineage>
</organism>
<evidence type="ECO:0000313" key="4">
    <source>
        <dbReference type="EMBL" id="CBZ55440.1"/>
    </source>
</evidence>
<keyword evidence="6" id="KW-1185">Reference proteome</keyword>
<feature type="region of interest" description="Disordered" evidence="2">
    <location>
        <begin position="609"/>
        <end position="720"/>
    </location>
</feature>
<dbReference type="GO" id="GO:0006400">
    <property type="term" value="P:tRNA modification"/>
    <property type="evidence" value="ECO:0007669"/>
    <property type="project" value="InterPro"/>
</dbReference>